<proteinExistence type="predicted"/>
<evidence type="ECO:0000313" key="2">
    <source>
        <dbReference type="Proteomes" id="UP000263993"/>
    </source>
</evidence>
<keyword evidence="2" id="KW-1185">Reference proteome</keyword>
<dbReference type="EMBL" id="QRGO01000001">
    <property type="protein sequence ID" value="RDV03411.1"/>
    <property type="molecule type" value="Genomic_DNA"/>
</dbReference>
<name>A0A371B7R9_9BRAD</name>
<evidence type="ECO:0000313" key="1">
    <source>
        <dbReference type="EMBL" id="RDV03411.1"/>
    </source>
</evidence>
<reference evidence="2" key="1">
    <citation type="submission" date="2018-08" db="EMBL/GenBank/DDBJ databases">
        <authorList>
            <person name="Kim S.-J."/>
            <person name="Jung G.-Y."/>
        </authorList>
    </citation>
    <scope>NUCLEOTIDE SEQUENCE [LARGE SCALE GENOMIC DNA]</scope>
    <source>
        <strain evidence="2">GY_H</strain>
    </source>
</reference>
<protein>
    <submittedName>
        <fullName evidence="1">Uncharacterized protein</fullName>
    </submittedName>
</protein>
<gene>
    <name evidence="1" type="ORF">DXH78_01665</name>
</gene>
<sequence length="98" mass="10487">MRGAPANGLDDEDDLDGSITREIYAGFSSSFLLREAAAAPEFADQASTNLETAIQRADNHLELDGERDRDRTRDPFHVSEAAAEAVVSSNCGPGCESD</sequence>
<accession>A0A371B7R9</accession>
<dbReference type="Proteomes" id="UP000263993">
    <property type="component" value="Unassembled WGS sequence"/>
</dbReference>
<organism evidence="1 2">
    <name type="scientific">Undibacter mobilis</name>
    <dbReference type="NCBI Taxonomy" id="2292256"/>
    <lineage>
        <taxon>Bacteria</taxon>
        <taxon>Pseudomonadati</taxon>
        <taxon>Pseudomonadota</taxon>
        <taxon>Alphaproteobacteria</taxon>
        <taxon>Hyphomicrobiales</taxon>
        <taxon>Nitrobacteraceae</taxon>
        <taxon>Undibacter</taxon>
    </lineage>
</organism>
<comment type="caution">
    <text evidence="1">The sequence shown here is derived from an EMBL/GenBank/DDBJ whole genome shotgun (WGS) entry which is preliminary data.</text>
</comment>
<dbReference type="AlphaFoldDB" id="A0A371B7R9"/>